<protein>
    <submittedName>
        <fullName evidence="2">SseB family protein</fullName>
    </submittedName>
</protein>
<evidence type="ECO:0000259" key="1">
    <source>
        <dbReference type="Pfam" id="PF07179"/>
    </source>
</evidence>
<dbReference type="AlphaFoldDB" id="A0A7X3MIZ1"/>
<name>A0A7X3MIZ1_9FIRM</name>
<organism evidence="2 3">
    <name type="scientific">Sporofaciens musculi</name>
    <dbReference type="NCBI Taxonomy" id="2681861"/>
    <lineage>
        <taxon>Bacteria</taxon>
        <taxon>Bacillati</taxon>
        <taxon>Bacillota</taxon>
        <taxon>Clostridia</taxon>
        <taxon>Lachnospirales</taxon>
        <taxon>Lachnospiraceae</taxon>
        <taxon>Sporofaciens</taxon>
    </lineage>
</organism>
<evidence type="ECO:0000313" key="3">
    <source>
        <dbReference type="Proteomes" id="UP000460412"/>
    </source>
</evidence>
<accession>A0A7X3MIZ1</accession>
<keyword evidence="3" id="KW-1185">Reference proteome</keyword>
<dbReference type="EMBL" id="WUQX01000001">
    <property type="protein sequence ID" value="MXP77296.1"/>
    <property type="molecule type" value="Genomic_DNA"/>
</dbReference>
<dbReference type="InterPro" id="IPR009839">
    <property type="entry name" value="SseB_N"/>
</dbReference>
<comment type="caution">
    <text evidence="2">The sequence shown here is derived from an EMBL/GenBank/DDBJ whole genome shotgun (WGS) entry which is preliminary data.</text>
</comment>
<dbReference type="Proteomes" id="UP000460412">
    <property type="component" value="Unassembled WGS sequence"/>
</dbReference>
<reference evidence="2 3" key="1">
    <citation type="submission" date="2019-12" db="EMBL/GenBank/DDBJ databases">
        <title>Sporaefaciens musculi gen. nov., sp. nov., a novel bacterium isolated from the caecum of an obese mouse.</title>
        <authorList>
            <person name="Rasmussen T.S."/>
            <person name="Streidl T."/>
            <person name="Hitch T.C.A."/>
            <person name="Wortmann E."/>
            <person name="Deptula P."/>
            <person name="Hansen M."/>
            <person name="Nielsen D.S."/>
            <person name="Clavel T."/>
            <person name="Vogensen F.K."/>
        </authorList>
    </citation>
    <scope>NUCLEOTIDE SEQUENCE [LARGE SCALE GENOMIC DNA]</scope>
    <source>
        <strain evidence="2 3">WCA-9-b2</strain>
    </source>
</reference>
<feature type="domain" description="SseB protein N-terminal" evidence="1">
    <location>
        <begin position="175"/>
        <end position="240"/>
    </location>
</feature>
<evidence type="ECO:0000313" key="2">
    <source>
        <dbReference type="EMBL" id="MXP77296.1"/>
    </source>
</evidence>
<sequence>MSVEIKKTALEMLRVSEAVYVLMSGCTRLPYVECDSETYDDQILLFYGVDDAKRRAKELLEEKILVQVIKVEQKSFLPFYTSLYPMGVNCIVVNDKMPDRTAVQLNELITRNRPEKLPEGQVWVENPELHLTAIYFMQGLHKNQGKAMTEELTSIYEEMLAHFGRGKYIFAVRADKGIPALKGKDGKLYQPLFTDFQEFQKFNGPNKLRAMVVEADKLANLLPAESEGVVLNPLGVNVQFKIRKRPDN</sequence>
<dbReference type="RefSeq" id="WP_159752509.1">
    <property type="nucleotide sequence ID" value="NZ_CASSPE010000288.1"/>
</dbReference>
<proteinExistence type="predicted"/>
<dbReference type="Pfam" id="PF07179">
    <property type="entry name" value="SseB"/>
    <property type="match status" value="1"/>
</dbReference>
<gene>
    <name evidence="2" type="ORF">GN277_18510</name>
</gene>